<feature type="region of interest" description="Disordered" evidence="1">
    <location>
        <begin position="167"/>
        <end position="187"/>
    </location>
</feature>
<organism evidence="2 3">
    <name type="scientific">Clathrus columnatus</name>
    <dbReference type="NCBI Taxonomy" id="1419009"/>
    <lineage>
        <taxon>Eukaryota</taxon>
        <taxon>Fungi</taxon>
        <taxon>Dikarya</taxon>
        <taxon>Basidiomycota</taxon>
        <taxon>Agaricomycotina</taxon>
        <taxon>Agaricomycetes</taxon>
        <taxon>Phallomycetidae</taxon>
        <taxon>Phallales</taxon>
        <taxon>Clathraceae</taxon>
        <taxon>Clathrus</taxon>
    </lineage>
</organism>
<proteinExistence type="predicted"/>
<comment type="caution">
    <text evidence="2">The sequence shown here is derived from an EMBL/GenBank/DDBJ whole genome shotgun (WGS) entry which is preliminary data.</text>
</comment>
<dbReference type="Proteomes" id="UP001050691">
    <property type="component" value="Unassembled WGS sequence"/>
</dbReference>
<reference evidence="2" key="1">
    <citation type="submission" date="2021-10" db="EMBL/GenBank/DDBJ databases">
        <title>De novo Genome Assembly of Clathrus columnatus (Basidiomycota, Fungi) Using Illumina and Nanopore Sequence Data.</title>
        <authorList>
            <person name="Ogiso-Tanaka E."/>
            <person name="Itagaki H."/>
            <person name="Hosoya T."/>
            <person name="Hosaka K."/>
        </authorList>
    </citation>
    <scope>NUCLEOTIDE SEQUENCE</scope>
    <source>
        <strain evidence="2">MO-923</strain>
    </source>
</reference>
<keyword evidence="3" id="KW-1185">Reference proteome</keyword>
<evidence type="ECO:0000256" key="1">
    <source>
        <dbReference type="SAM" id="MobiDB-lite"/>
    </source>
</evidence>
<dbReference type="AlphaFoldDB" id="A0AAV5A6Z3"/>
<protein>
    <submittedName>
        <fullName evidence="2">Uncharacterized protein</fullName>
    </submittedName>
</protein>
<dbReference type="EMBL" id="BPWL01000005">
    <property type="protein sequence ID" value="GJJ10396.1"/>
    <property type="molecule type" value="Genomic_DNA"/>
</dbReference>
<sequence>MAGLLCQFEINQSRKWKKDAQVISVQQYPHVSWNTRRISYYPQSIFINLLFSPYLAILLLVQNATTVLSDVLASLAIIRQVWGLWKEKQRLRLQGGKDFVTLFLQQVILICEFTLDIRRRNTMTRSFPNQSALELPELNLSSQGNPVRSIQSVLGRFQERIIADMGERSDLVDTGGPSQGEPDPEAP</sequence>
<name>A0AAV5A6Z3_9AGAM</name>
<gene>
    <name evidence="2" type="ORF">Clacol_004622</name>
</gene>
<evidence type="ECO:0000313" key="2">
    <source>
        <dbReference type="EMBL" id="GJJ10396.1"/>
    </source>
</evidence>
<accession>A0AAV5A6Z3</accession>
<evidence type="ECO:0000313" key="3">
    <source>
        <dbReference type="Proteomes" id="UP001050691"/>
    </source>
</evidence>